<dbReference type="GO" id="GO:0004413">
    <property type="term" value="F:homoserine kinase activity"/>
    <property type="evidence" value="ECO:0007669"/>
    <property type="project" value="UniProtKB-UniRule"/>
</dbReference>
<accession>A0A0F5MRT4</accession>
<evidence type="ECO:0000259" key="10">
    <source>
        <dbReference type="Pfam" id="PF08544"/>
    </source>
</evidence>
<feature type="domain" description="GHMP kinase N-terminal" evidence="9">
    <location>
        <begin position="70"/>
        <end position="161"/>
    </location>
</feature>
<dbReference type="EMBL" id="JYHA01000026">
    <property type="protein sequence ID" value="KKB96762.1"/>
    <property type="molecule type" value="Genomic_DNA"/>
</dbReference>
<evidence type="ECO:0000259" key="9">
    <source>
        <dbReference type="Pfam" id="PF00288"/>
    </source>
</evidence>
<evidence type="ECO:0000256" key="8">
    <source>
        <dbReference type="NCBIfam" id="TIGR00191"/>
    </source>
</evidence>
<organism evidence="11 12">
    <name type="scientific">Candidatus Arcanibacter lacustris</name>
    <dbReference type="NCBI Taxonomy" id="1607817"/>
    <lineage>
        <taxon>Bacteria</taxon>
        <taxon>Pseudomonadati</taxon>
        <taxon>Pseudomonadota</taxon>
        <taxon>Alphaproteobacteria</taxon>
        <taxon>Rickettsiales</taxon>
        <taxon>Candidatus Arcanibacter</taxon>
    </lineage>
</organism>
<dbReference type="HAMAP" id="MF_00384">
    <property type="entry name" value="Homoser_kinase"/>
    <property type="match status" value="1"/>
</dbReference>
<proteinExistence type="inferred from homology"/>
<dbReference type="EC" id="2.7.1.39" evidence="7 8"/>
<evidence type="ECO:0000313" key="11">
    <source>
        <dbReference type="EMBL" id="KKB96762.1"/>
    </source>
</evidence>
<dbReference type="Gene3D" id="3.30.230.10">
    <property type="match status" value="1"/>
</dbReference>
<feature type="domain" description="GHMP kinase C-terminal" evidence="10">
    <location>
        <begin position="222"/>
        <end position="293"/>
    </location>
</feature>
<dbReference type="NCBIfam" id="NF002288">
    <property type="entry name" value="PRK01212.1-4"/>
    <property type="match status" value="1"/>
</dbReference>
<dbReference type="PRINTS" id="PR00958">
    <property type="entry name" value="HOMSERKINASE"/>
</dbReference>
<dbReference type="SUPFAM" id="SSF55060">
    <property type="entry name" value="GHMP Kinase, C-terminal domain"/>
    <property type="match status" value="1"/>
</dbReference>
<sequence>MVINQMKKIKIFAPATIANFIVGFDSLGASIEAIDGSYLGEFLTISSDEKFKLEITGKYAHQLPQNPDDNIITKCVENFHRQLANKKITPQNFSLILEKNLPVCSGLGSSASSIVAAIFALNIYYDKVFSDEELLVLAGQMEYIINGSIHYDNVAPCLLGGLQLITSSAKNKALPWFEDWFIIIYYPGIETSTKMAREILPKNIPLRDAVEYWQNFALFIDALHSDDQKLAKSLFNDELIEPHRAKLIPNFDLACKTSLEHGAIAFGISGSGPTCFAIADSIENANKIQSSLELNMPSNEHAFTKICKINKKGARVI</sequence>
<dbReference type="Gene3D" id="3.30.70.890">
    <property type="entry name" value="GHMP kinase, C-terminal domain"/>
    <property type="match status" value="1"/>
</dbReference>
<name>A0A0F5MRT4_9RICK</name>
<dbReference type="AlphaFoldDB" id="A0A0F5MRT4"/>
<evidence type="ECO:0000256" key="2">
    <source>
        <dbReference type="ARBA" id="ARBA00022679"/>
    </source>
</evidence>
<dbReference type="InterPro" id="IPR020568">
    <property type="entry name" value="Ribosomal_Su5_D2-typ_SF"/>
</dbReference>
<dbReference type="PIRSF" id="PIRSF000676">
    <property type="entry name" value="Homoser_kin"/>
    <property type="match status" value="1"/>
</dbReference>
<dbReference type="InterPro" id="IPR014721">
    <property type="entry name" value="Ribsml_uS5_D2-typ_fold_subgr"/>
</dbReference>
<feature type="binding site" evidence="7">
    <location>
        <begin position="102"/>
        <end position="112"/>
    </location>
    <ligand>
        <name>ATP</name>
        <dbReference type="ChEBI" id="CHEBI:30616"/>
    </ligand>
</feature>
<evidence type="ECO:0000256" key="6">
    <source>
        <dbReference type="ARBA" id="ARBA00022840"/>
    </source>
</evidence>
<keyword evidence="3 7" id="KW-0791">Threonine biosynthesis</keyword>
<keyword evidence="2 7" id="KW-0808">Transferase</keyword>
<evidence type="ECO:0000313" key="12">
    <source>
        <dbReference type="Proteomes" id="UP000033358"/>
    </source>
</evidence>
<dbReference type="InterPro" id="IPR006204">
    <property type="entry name" value="GHMP_kinase_N_dom"/>
</dbReference>
<keyword evidence="6 7" id="KW-0067">ATP-binding</keyword>
<dbReference type="GO" id="GO:0005524">
    <property type="term" value="F:ATP binding"/>
    <property type="evidence" value="ECO:0007669"/>
    <property type="project" value="UniProtKB-UniRule"/>
</dbReference>
<gene>
    <name evidence="7 11" type="primary">thrB</name>
    <name evidence="11" type="ORF">SZ25_00142</name>
</gene>
<dbReference type="PATRIC" id="fig|1607817.3.peg.142"/>
<evidence type="ECO:0000256" key="7">
    <source>
        <dbReference type="HAMAP-Rule" id="MF_00384"/>
    </source>
</evidence>
<dbReference type="PANTHER" id="PTHR20861:SF1">
    <property type="entry name" value="HOMOSERINE KINASE"/>
    <property type="match status" value="1"/>
</dbReference>
<reference evidence="11 12" key="1">
    <citation type="submission" date="2015-02" db="EMBL/GenBank/DDBJ databases">
        <title>Single cell genomics of a rare environmental alphaproteobacterium provides unique insights into Rickettsiaceae evolution.</title>
        <authorList>
            <person name="Martijn J."/>
            <person name="Schulz F."/>
            <person name="Zaremba-Niedzwiedzka K."/>
            <person name="Viklund J."/>
            <person name="Stepanauskas R."/>
            <person name="Andersson S.G.E."/>
            <person name="Horn M."/>
            <person name="Guy L."/>
            <person name="Ettema T.J.G."/>
        </authorList>
    </citation>
    <scope>NUCLEOTIDE SEQUENCE [LARGE SCALE GENOMIC DNA]</scope>
    <source>
        <strain evidence="11 12">SCGC AAA041-L04</strain>
    </source>
</reference>
<dbReference type="InterPro" id="IPR013750">
    <property type="entry name" value="GHMP_kinase_C_dom"/>
</dbReference>
<dbReference type="PANTHER" id="PTHR20861">
    <property type="entry name" value="HOMOSERINE/4-DIPHOSPHOCYTIDYL-2-C-METHYL-D-ERYTHRITOL KINASE"/>
    <property type="match status" value="1"/>
</dbReference>
<dbReference type="Proteomes" id="UP000033358">
    <property type="component" value="Unassembled WGS sequence"/>
</dbReference>
<keyword evidence="5 7" id="KW-0418">Kinase</keyword>
<comment type="function">
    <text evidence="7">Catalyzes the ATP-dependent phosphorylation of L-homoserine to L-homoserine phosphate.</text>
</comment>
<dbReference type="GO" id="GO:0009088">
    <property type="term" value="P:threonine biosynthetic process"/>
    <property type="evidence" value="ECO:0007669"/>
    <property type="project" value="UniProtKB-UniRule"/>
</dbReference>
<comment type="subcellular location">
    <subcellularLocation>
        <location evidence="7">Cytoplasm</location>
    </subcellularLocation>
</comment>
<keyword evidence="1 7" id="KW-0028">Amino-acid biosynthesis</keyword>
<comment type="similarity">
    <text evidence="7">Belongs to the GHMP kinase family. Homoserine kinase subfamily.</text>
</comment>
<evidence type="ECO:0000256" key="3">
    <source>
        <dbReference type="ARBA" id="ARBA00022697"/>
    </source>
</evidence>
<dbReference type="GO" id="GO:0005737">
    <property type="term" value="C:cytoplasm"/>
    <property type="evidence" value="ECO:0007669"/>
    <property type="project" value="UniProtKB-SubCell"/>
</dbReference>
<keyword evidence="7" id="KW-0963">Cytoplasm</keyword>
<dbReference type="SUPFAM" id="SSF54211">
    <property type="entry name" value="Ribosomal protein S5 domain 2-like"/>
    <property type="match status" value="1"/>
</dbReference>
<evidence type="ECO:0000256" key="5">
    <source>
        <dbReference type="ARBA" id="ARBA00022777"/>
    </source>
</evidence>
<dbReference type="Pfam" id="PF08544">
    <property type="entry name" value="GHMP_kinases_C"/>
    <property type="match status" value="1"/>
</dbReference>
<dbReference type="NCBIfam" id="TIGR00191">
    <property type="entry name" value="thrB"/>
    <property type="match status" value="1"/>
</dbReference>
<comment type="pathway">
    <text evidence="7">Amino-acid biosynthesis; L-threonine biosynthesis; L-threonine from L-aspartate: step 4/5.</text>
</comment>
<dbReference type="UniPathway" id="UPA00050">
    <property type="reaction ID" value="UER00064"/>
</dbReference>
<keyword evidence="12" id="KW-1185">Reference proteome</keyword>
<dbReference type="InterPro" id="IPR036554">
    <property type="entry name" value="GHMP_kinase_C_sf"/>
</dbReference>
<dbReference type="InterPro" id="IPR000870">
    <property type="entry name" value="Homoserine_kinase"/>
</dbReference>
<evidence type="ECO:0000256" key="1">
    <source>
        <dbReference type="ARBA" id="ARBA00022605"/>
    </source>
</evidence>
<protein>
    <recommendedName>
        <fullName evidence="7 8">Homoserine kinase</fullName>
        <shortName evidence="7">HK</shortName>
        <shortName evidence="7">HSK</shortName>
        <ecNumber evidence="7 8">2.7.1.39</ecNumber>
    </recommendedName>
</protein>
<keyword evidence="4 7" id="KW-0547">Nucleotide-binding</keyword>
<comment type="caution">
    <text evidence="11">The sequence shown here is derived from an EMBL/GenBank/DDBJ whole genome shotgun (WGS) entry which is preliminary data.</text>
</comment>
<dbReference type="Pfam" id="PF00288">
    <property type="entry name" value="GHMP_kinases_N"/>
    <property type="match status" value="1"/>
</dbReference>
<evidence type="ECO:0000256" key="4">
    <source>
        <dbReference type="ARBA" id="ARBA00022741"/>
    </source>
</evidence>
<comment type="catalytic activity">
    <reaction evidence="7">
        <text>L-homoserine + ATP = O-phospho-L-homoserine + ADP + H(+)</text>
        <dbReference type="Rhea" id="RHEA:13985"/>
        <dbReference type="ChEBI" id="CHEBI:15378"/>
        <dbReference type="ChEBI" id="CHEBI:30616"/>
        <dbReference type="ChEBI" id="CHEBI:57476"/>
        <dbReference type="ChEBI" id="CHEBI:57590"/>
        <dbReference type="ChEBI" id="CHEBI:456216"/>
        <dbReference type="EC" id="2.7.1.39"/>
    </reaction>
</comment>